<feature type="chain" id="PRO_5045933982" description="Secreted Zn-dependent protease" evidence="1">
    <location>
        <begin position="26"/>
        <end position="246"/>
    </location>
</feature>
<sequence>MFRSIRPVFSRLALLLGLVANVAYAEGTQRGPDAFAALCETRLQPVEIRVLTELETPPLDLAHSAAELAVLRKQPLKAGEVVVGLTQVRQRYDMRWSYQGLRERNGARSCIRSRIEVKLILNQQVYVATEFPPGTCGHDEVLAHEQRHVAANLAQLEKTARFVEESLRAQEGGAPPWMGEPAALREAVLERARVSWMAQLEANFHQVDREHAIIDSVEESQRYRQLCNGEMERTLRGIVKEPAKGR</sequence>
<keyword evidence="3" id="KW-1185">Reference proteome</keyword>
<gene>
    <name evidence="2" type="ORF">JY500_00340</name>
</gene>
<protein>
    <recommendedName>
        <fullName evidence="4">Secreted Zn-dependent protease</fullName>
    </recommendedName>
</protein>
<evidence type="ECO:0000313" key="3">
    <source>
        <dbReference type="Proteomes" id="UP000663570"/>
    </source>
</evidence>
<name>A0ABX7M8Y7_9RHOO</name>
<proteinExistence type="predicted"/>
<feature type="signal peptide" evidence="1">
    <location>
        <begin position="1"/>
        <end position="25"/>
    </location>
</feature>
<dbReference type="EMBL" id="CP071060">
    <property type="protein sequence ID" value="QSI77134.1"/>
    <property type="molecule type" value="Genomic_DNA"/>
</dbReference>
<dbReference type="Proteomes" id="UP000663570">
    <property type="component" value="Chromosome"/>
</dbReference>
<evidence type="ECO:0008006" key="4">
    <source>
        <dbReference type="Google" id="ProtNLM"/>
    </source>
</evidence>
<accession>A0ABX7M8Y7</accession>
<evidence type="ECO:0000256" key="1">
    <source>
        <dbReference type="SAM" id="SignalP"/>
    </source>
</evidence>
<reference evidence="2 3" key="1">
    <citation type="submission" date="2021-02" db="EMBL/GenBank/DDBJ databases">
        <title>Niveibacterium changnyeongensis HC41.</title>
        <authorList>
            <person name="Kang M."/>
        </authorList>
    </citation>
    <scope>NUCLEOTIDE SEQUENCE [LARGE SCALE GENOMIC DNA]</scope>
    <source>
        <strain evidence="2 3">HC41</strain>
    </source>
</reference>
<evidence type="ECO:0000313" key="2">
    <source>
        <dbReference type="EMBL" id="QSI77134.1"/>
    </source>
</evidence>
<dbReference type="RefSeq" id="WP_206254670.1">
    <property type="nucleotide sequence ID" value="NZ_CP071060.1"/>
</dbReference>
<organism evidence="2 3">
    <name type="scientific">Niveibacterium microcysteis</name>
    <dbReference type="NCBI Taxonomy" id="2811415"/>
    <lineage>
        <taxon>Bacteria</taxon>
        <taxon>Pseudomonadati</taxon>
        <taxon>Pseudomonadota</taxon>
        <taxon>Betaproteobacteria</taxon>
        <taxon>Rhodocyclales</taxon>
        <taxon>Rhodocyclaceae</taxon>
        <taxon>Niveibacterium</taxon>
    </lineage>
</organism>
<keyword evidence="1" id="KW-0732">Signal</keyword>